<feature type="compositionally biased region" description="Polar residues" evidence="2">
    <location>
        <begin position="538"/>
        <end position="550"/>
    </location>
</feature>
<feature type="compositionally biased region" description="Basic and acidic residues" evidence="2">
    <location>
        <begin position="420"/>
        <end position="432"/>
    </location>
</feature>
<dbReference type="GO" id="GO:0005737">
    <property type="term" value="C:cytoplasm"/>
    <property type="evidence" value="ECO:0007669"/>
    <property type="project" value="TreeGrafter"/>
</dbReference>
<feature type="compositionally biased region" description="Polar residues" evidence="2">
    <location>
        <begin position="602"/>
        <end position="628"/>
    </location>
</feature>
<dbReference type="Gene3D" id="1.25.10.10">
    <property type="entry name" value="Leucine-rich Repeat Variant"/>
    <property type="match status" value="1"/>
</dbReference>
<dbReference type="SUPFAM" id="SSF48371">
    <property type="entry name" value="ARM repeat"/>
    <property type="match status" value="1"/>
</dbReference>
<dbReference type="GO" id="GO:0005856">
    <property type="term" value="C:cytoskeleton"/>
    <property type="evidence" value="ECO:0007669"/>
    <property type="project" value="TreeGrafter"/>
</dbReference>
<feature type="compositionally biased region" description="Polar residues" evidence="2">
    <location>
        <begin position="479"/>
        <end position="505"/>
    </location>
</feature>
<dbReference type="Pfam" id="PF18382">
    <property type="entry name" value="Formin_GBD_N"/>
    <property type="match status" value="1"/>
</dbReference>
<evidence type="ECO:0000313" key="5">
    <source>
        <dbReference type="EMBL" id="CAG6768398.1"/>
    </source>
</evidence>
<feature type="region of interest" description="Disordered" evidence="2">
    <location>
        <begin position="755"/>
        <end position="782"/>
    </location>
</feature>
<dbReference type="EMBL" id="HBUF01576168">
    <property type="protein sequence ID" value="CAG6768398.1"/>
    <property type="molecule type" value="Transcribed_RNA"/>
</dbReference>
<feature type="region of interest" description="Disordered" evidence="2">
    <location>
        <begin position="1328"/>
        <end position="1374"/>
    </location>
</feature>
<dbReference type="PANTHER" id="PTHR45920">
    <property type="entry name" value="FORMIN HOMOLOGY 2 DOMAIN CONTAINING, ISOFORM I"/>
    <property type="match status" value="1"/>
</dbReference>
<feature type="compositionally biased region" description="Low complexity" evidence="2">
    <location>
        <begin position="514"/>
        <end position="532"/>
    </location>
</feature>
<name>A0A8D9AKW5_9HEMI</name>
<dbReference type="SMART" id="SM00498">
    <property type="entry name" value="FH2"/>
    <property type="match status" value="1"/>
</dbReference>
<evidence type="ECO:0000259" key="4">
    <source>
        <dbReference type="PROSITE" id="PS51444"/>
    </source>
</evidence>
<dbReference type="SUPFAM" id="SSF101447">
    <property type="entry name" value="Formin homology 2 domain (FH2 domain)"/>
    <property type="match status" value="1"/>
</dbReference>
<dbReference type="InterPro" id="IPR014768">
    <property type="entry name" value="GBD/FH3_dom"/>
</dbReference>
<dbReference type="InterPro" id="IPR042201">
    <property type="entry name" value="FH2_Formin_sf"/>
</dbReference>
<keyword evidence="1" id="KW-0009">Actin-binding</keyword>
<dbReference type="InterPro" id="IPR016024">
    <property type="entry name" value="ARM-type_fold"/>
</dbReference>
<dbReference type="InterPro" id="IPR041387">
    <property type="entry name" value="FHOD1_GBD_N"/>
</dbReference>
<accession>A0A8D9AKW5</accession>
<dbReference type="PANTHER" id="PTHR45920:SF4">
    <property type="entry name" value="FORMIN HOMOLOGY 2 DOMAIN CONTAINING, ISOFORM I"/>
    <property type="match status" value="1"/>
</dbReference>
<dbReference type="InterPro" id="IPR011989">
    <property type="entry name" value="ARM-like"/>
</dbReference>
<dbReference type="FunFam" id="1.25.10.10:FF:000056">
    <property type="entry name" value="FH1/FH2 domain-containing protein 3 isoform X1"/>
    <property type="match status" value="1"/>
</dbReference>
<protein>
    <submittedName>
        <fullName evidence="5">FH1/FH2 domain-containing protein 3</fullName>
    </submittedName>
</protein>
<dbReference type="PROSITE" id="PS51444">
    <property type="entry name" value="FH2"/>
    <property type="match status" value="1"/>
</dbReference>
<feature type="compositionally biased region" description="Polar residues" evidence="2">
    <location>
        <begin position="691"/>
        <end position="712"/>
    </location>
</feature>
<sequence>MLDTDDLLSFRVQYVNDCDPFSVYQSPEPTVPQLYKFSSSIPLVHQISALHRYLRAPHKLDDATIQLYKDGDFGSYLDLEQSIAEQSEDFEGFGNNRHNSIILRTQLSVRVHNILEKLYSSEGKDLRRALFSLKQIFQADKDLVHEFVQNDGLTCLVKVGTEADQNHQNYILRALGQVMLYVDGMTGIMEHPPTVQWLYCLVASKFRLVIKTALKLLLIFVEYVESNCFLLIQAVHAVDNSNGEPPWSNIMRLLTDRDSTDTELLRYAMSLLNKTLNGIPDQDSYYDQVDALEEQGIAIVIRRYMSKQGTDLDLLRQFQIYEAVLLHEDGEDKGTPLRQLDEAIRKTLRNRKSLTPALNNNVERRKSRRFSTNSQPTLYTPITNIYHHNNNNHIIQDSPSDDTATDRDLTPAYKRRRERRERQHKLSREQKCHPVDINSIVLSKDLAKFPSQDEDHQMSNGHSKHVSSPPSVPKRHVENVSNGQHMSNGNSPVSNGHVSNGTSPPVSKRHVPELLNGHLSNGHLSSSNLSNGDAVPNGQLSNINGQSLSARSPVDRMQLKADLSQDTGSTDSDKSKSHKSGYVSNGHLLKGSNGHLSDRSNGHLSNGSNGHLSNRSNGHMSNGSNGHLSNGHHSDQSLSNGHSPSYPPEGHISSMNYPSDGHLSNGHVISDSHLEPSSLSNVQGSDGRGHISNSNGYGSSDNILSSDENTSLKNKRECSVKDLTQKLSNLHSPSDKLNTNNSMVGEMKGIISKAKEGLAKSQSRGELKSPTVDSPGPKMPEIKKSETDLHWEELLKSTTKVLVLCDLDFSDLHSDEDRDILAPTHVANGVPPPPPPCGVPPPQPMGMGAPPPVPNMVGGNTLTGNKTKKTVKLFWKEVREDPIVISKLKSSLIWDELSPVKVDTQKLEHLFESRAKDLISKKQHELNKHKEVIVLDPKRSNAINIAMTKLPPPRSIRTAILKMDSTVVNREGIEKLLSMLPTDEEKCKILEAVSANPGVPLGSAENFLLELSNINELVARLKLWAFKLDYDNLEREVAEPLMDLKQGMDILQRNPTFKAILSTLLSIGIFLNGTEVKGFQIDYLTKVPEVKDTVHKHSLLHHLCDLVLHQFPQSTDLYSEIGPVTRASKVDFDELASSLHRMETECKASFDHLKLIIKHDGSATQVKVKMSEFLSDTAQRIIILGIVHRRVLHRFHRFSLWLGIPLHRAPLTKPQDLMRIISEFALEYRTTRERVIQTREKKANHRERNKTRGKMITEVSKMRSQEDRADAELRQLLEPENTDPATQLNGTLTWRPRRKESVFNQSLNGTLGDGQEDELLESLVKTATKIPAPRTVPRERKRTRHADRKSLVKRSRTRDNMPENNNVYLSESAS</sequence>
<feature type="region of interest" description="Disordered" evidence="2">
    <location>
        <begin position="390"/>
        <end position="432"/>
    </location>
</feature>
<dbReference type="InterPro" id="IPR056771">
    <property type="entry name" value="FH3_FHOD1-3-like"/>
</dbReference>
<evidence type="ECO:0000256" key="1">
    <source>
        <dbReference type="ARBA" id="ARBA00023203"/>
    </source>
</evidence>
<feature type="domain" description="FH2" evidence="4">
    <location>
        <begin position="860"/>
        <end position="1254"/>
    </location>
</feature>
<feature type="compositionally biased region" description="Polar residues" evidence="2">
    <location>
        <begin position="1362"/>
        <end position="1374"/>
    </location>
</feature>
<dbReference type="Gene3D" id="1.20.58.2220">
    <property type="entry name" value="Formin, FH2 domain"/>
    <property type="match status" value="1"/>
</dbReference>
<dbReference type="Pfam" id="PF02181">
    <property type="entry name" value="FH2"/>
    <property type="match status" value="1"/>
</dbReference>
<evidence type="ECO:0000259" key="3">
    <source>
        <dbReference type="PROSITE" id="PS51232"/>
    </source>
</evidence>
<feature type="region of interest" description="Disordered" evidence="2">
    <location>
        <begin position="450"/>
        <end position="715"/>
    </location>
</feature>
<feature type="domain" description="GBD/FH3" evidence="3">
    <location>
        <begin position="52"/>
        <end position="402"/>
    </location>
</feature>
<dbReference type="PROSITE" id="PS51232">
    <property type="entry name" value="GBD_FH3"/>
    <property type="match status" value="1"/>
</dbReference>
<dbReference type="InterPro" id="IPR015425">
    <property type="entry name" value="FH2_Formin"/>
</dbReference>
<feature type="compositionally biased region" description="Basic and acidic residues" evidence="2">
    <location>
        <begin position="755"/>
        <end position="767"/>
    </location>
</feature>
<reference evidence="5" key="1">
    <citation type="submission" date="2021-05" db="EMBL/GenBank/DDBJ databases">
        <authorList>
            <person name="Alioto T."/>
            <person name="Alioto T."/>
            <person name="Gomez Garrido J."/>
        </authorList>
    </citation>
    <scope>NUCLEOTIDE SEQUENCE</scope>
</reference>
<evidence type="ECO:0000256" key="2">
    <source>
        <dbReference type="SAM" id="MobiDB-lite"/>
    </source>
</evidence>
<proteinExistence type="predicted"/>
<feature type="region of interest" description="Disordered" evidence="2">
    <location>
        <begin position="355"/>
        <end position="378"/>
    </location>
</feature>
<dbReference type="GO" id="GO:0030866">
    <property type="term" value="P:cortical actin cytoskeleton organization"/>
    <property type="evidence" value="ECO:0007669"/>
    <property type="project" value="TreeGrafter"/>
</dbReference>
<feature type="compositionally biased region" description="Polar residues" evidence="2">
    <location>
        <begin position="675"/>
        <end position="684"/>
    </location>
</feature>
<organism evidence="5">
    <name type="scientific">Cacopsylla melanoneura</name>
    <dbReference type="NCBI Taxonomy" id="428564"/>
    <lineage>
        <taxon>Eukaryota</taxon>
        <taxon>Metazoa</taxon>
        <taxon>Ecdysozoa</taxon>
        <taxon>Arthropoda</taxon>
        <taxon>Hexapoda</taxon>
        <taxon>Insecta</taxon>
        <taxon>Pterygota</taxon>
        <taxon>Neoptera</taxon>
        <taxon>Paraneoptera</taxon>
        <taxon>Hemiptera</taxon>
        <taxon>Sternorrhyncha</taxon>
        <taxon>Psylloidea</taxon>
        <taxon>Psyllidae</taxon>
        <taxon>Psyllinae</taxon>
        <taxon>Cacopsylla</taxon>
    </lineage>
</organism>
<dbReference type="Pfam" id="PF24959">
    <property type="entry name" value="FH3_FHOD1-3"/>
    <property type="match status" value="1"/>
</dbReference>
<feature type="compositionally biased region" description="Basic residues" evidence="2">
    <location>
        <begin position="1339"/>
        <end position="1356"/>
    </location>
</feature>
<dbReference type="GO" id="GO:0051015">
    <property type="term" value="F:actin filament binding"/>
    <property type="evidence" value="ECO:0007669"/>
    <property type="project" value="TreeGrafter"/>
</dbReference>